<evidence type="ECO:0000256" key="4">
    <source>
        <dbReference type="ARBA" id="ARBA00022574"/>
    </source>
</evidence>
<dbReference type="GO" id="GO:0005737">
    <property type="term" value="C:cytoplasm"/>
    <property type="evidence" value="ECO:0007669"/>
    <property type="project" value="TreeGrafter"/>
</dbReference>
<feature type="active site" description="Glycyl thioester intermediate" evidence="8">
    <location>
        <position position="3774"/>
    </location>
</feature>
<feature type="compositionally biased region" description="Basic and acidic residues" evidence="10">
    <location>
        <begin position="1075"/>
        <end position="1090"/>
    </location>
</feature>
<comment type="pathway">
    <text evidence="2">Protein modification; protein ubiquitination.</text>
</comment>
<evidence type="ECO:0000256" key="7">
    <source>
        <dbReference type="ARBA" id="ARBA00022786"/>
    </source>
</evidence>
<evidence type="ECO:0000256" key="1">
    <source>
        <dbReference type="ARBA" id="ARBA00000885"/>
    </source>
</evidence>
<comment type="caution">
    <text evidence="12">The sequence shown here is derived from an EMBL/GenBank/DDBJ whole genome shotgun (WGS) entry which is preliminary data.</text>
</comment>
<dbReference type="Pfam" id="PF00632">
    <property type="entry name" value="HECT"/>
    <property type="match status" value="1"/>
</dbReference>
<keyword evidence="6" id="KW-0677">Repeat</keyword>
<dbReference type="GO" id="GO:0016567">
    <property type="term" value="P:protein ubiquitination"/>
    <property type="evidence" value="ECO:0007669"/>
    <property type="project" value="TreeGrafter"/>
</dbReference>
<comment type="catalytic activity">
    <reaction evidence="1">
        <text>S-ubiquitinyl-[E2 ubiquitin-conjugating enzyme]-L-cysteine + [acceptor protein]-L-lysine = [E2 ubiquitin-conjugating enzyme]-L-cysteine + N(6)-ubiquitinyl-[acceptor protein]-L-lysine.</text>
        <dbReference type="EC" id="2.3.2.26"/>
    </reaction>
</comment>
<dbReference type="Gene3D" id="3.30.2160.10">
    <property type="entry name" value="Hect, E3 ligase catalytic domain"/>
    <property type="match status" value="1"/>
</dbReference>
<dbReference type="Pfam" id="PF23389">
    <property type="entry name" value="Beta-prop_WDR19_1st"/>
    <property type="match status" value="1"/>
</dbReference>
<dbReference type="OrthoDB" id="409931at2759"/>
<dbReference type="InterPro" id="IPR000569">
    <property type="entry name" value="HECT_dom"/>
</dbReference>
<reference evidence="12 13" key="1">
    <citation type="journal article" date="2015" name="Sci. Rep.">
        <title>Genome of the facultative scuticociliatosis pathogen Pseudocohnilembus persalinus provides insight into its virulence through horizontal gene transfer.</title>
        <authorList>
            <person name="Xiong J."/>
            <person name="Wang G."/>
            <person name="Cheng J."/>
            <person name="Tian M."/>
            <person name="Pan X."/>
            <person name="Warren A."/>
            <person name="Jiang C."/>
            <person name="Yuan D."/>
            <person name="Miao W."/>
        </authorList>
    </citation>
    <scope>NUCLEOTIDE SEQUENCE [LARGE SCALE GENOMIC DNA]</scope>
    <source>
        <strain evidence="12">36N120E</strain>
    </source>
</reference>
<evidence type="ECO:0000256" key="9">
    <source>
        <dbReference type="SAM" id="Coils"/>
    </source>
</evidence>
<organism evidence="12 13">
    <name type="scientific">Pseudocohnilembus persalinus</name>
    <name type="common">Ciliate</name>
    <dbReference type="NCBI Taxonomy" id="266149"/>
    <lineage>
        <taxon>Eukaryota</taxon>
        <taxon>Sar</taxon>
        <taxon>Alveolata</taxon>
        <taxon>Ciliophora</taxon>
        <taxon>Intramacronucleata</taxon>
        <taxon>Oligohymenophorea</taxon>
        <taxon>Scuticociliatia</taxon>
        <taxon>Philasterida</taxon>
        <taxon>Pseudocohnilembidae</taxon>
        <taxon>Pseudocohnilembus</taxon>
    </lineage>
</organism>
<dbReference type="InterPro" id="IPR035983">
    <property type="entry name" value="Hect_E3_ubiquitin_ligase"/>
</dbReference>
<feature type="region of interest" description="Disordered" evidence="10">
    <location>
        <begin position="1061"/>
        <end position="1090"/>
    </location>
</feature>
<feature type="coiled-coil region" evidence="9">
    <location>
        <begin position="3181"/>
        <end position="3266"/>
    </location>
</feature>
<dbReference type="InterPro" id="IPR057855">
    <property type="entry name" value="Beta-prop_WDR19_1st"/>
</dbReference>
<dbReference type="Gene3D" id="3.90.1750.10">
    <property type="entry name" value="Hect, E3 ligase catalytic domains"/>
    <property type="match status" value="1"/>
</dbReference>
<dbReference type="PROSITE" id="PS50237">
    <property type="entry name" value="HECT"/>
    <property type="match status" value="1"/>
</dbReference>
<dbReference type="GO" id="GO:0006511">
    <property type="term" value="P:ubiquitin-dependent protein catabolic process"/>
    <property type="evidence" value="ECO:0007669"/>
    <property type="project" value="TreeGrafter"/>
</dbReference>
<feature type="compositionally biased region" description="Polar residues" evidence="10">
    <location>
        <begin position="1061"/>
        <end position="1074"/>
    </location>
</feature>
<dbReference type="Gene3D" id="3.30.2410.10">
    <property type="entry name" value="Hect, E3 ligase catalytic domain"/>
    <property type="match status" value="1"/>
</dbReference>
<dbReference type="InParanoid" id="A0A0V0R7X6"/>
<dbReference type="PANTHER" id="PTHR11254:SF440">
    <property type="entry name" value="E3 UBIQUITIN-PROTEIN LIGASE NEDD-4"/>
    <property type="match status" value="1"/>
</dbReference>
<dbReference type="InterPro" id="IPR036322">
    <property type="entry name" value="WD40_repeat_dom_sf"/>
</dbReference>
<dbReference type="SMART" id="SM00119">
    <property type="entry name" value="HECTc"/>
    <property type="match status" value="1"/>
</dbReference>
<evidence type="ECO:0000256" key="10">
    <source>
        <dbReference type="SAM" id="MobiDB-lite"/>
    </source>
</evidence>
<gene>
    <name evidence="12" type="ORF">PPERSA_10525</name>
</gene>
<evidence type="ECO:0000313" key="12">
    <source>
        <dbReference type="EMBL" id="KRX10426.1"/>
    </source>
</evidence>
<proteinExistence type="predicted"/>
<sequence length="3807" mass="453461">MLLESGIIPIFYNIDFHLFRLYESDIFGTIYNLENLNEEWNNWYGYWGKLFDEELVLKKLFEKQEENSLENNVQDNHIIYFEKIMHYILMFIEINKPDEFLFPLRANYGKDLWNILERINSHVFETEKQIQSLMRFYKNYYFTVISEEKEANRNQLRFQSYKSQDFIKNNQNCQECKVGNITIQQDSEFNCKLCNTLYDEGKYYFQCENKCKDSQIICFNCSEVPCCEKCDELLEIKMNPLNNNENKFTCFDCQNEYEQLPSFYCPKDQRNKCVFCWQLRYLDKNQGIEITCPAQNCKEITKLEFYIPKDKEWCCGQCKQIAKKIKVARCEKCGSDICIDCVRPKLKYTDDTNYPILTKEFFQSKINFSGTSLPSLENLEVNEQKQKNSEIIQSQKQQKIYNQFFVQENIKTLKESENFGEDYLKQKVKEVVNNQLRNELFQKVGRKKYPNFMFEFELLLEMQSLEDLLLFSTPTMCLNNLEPNYGLQQAYEILQYYKKNYPINMEYPFICENLELLKSLDSYKTKEERKAFLMTLNDKPQQLQQILDYQKFLQVLYLINFLVSFLPNQETSQIDKEMKTSFLEFYDFFNQQAYNFLVYLFTRVSKTNNKLQDLSENDIQINLDKFKIKFQVSDAYNLFELIIEKFQKFIEVYNKQKTGSVVGQIENSEHYSNILQLIRDLPVNEEDNKQVSNYQLISFLMFQEKFRVVNFKKYKLYNFGGNTLNTDLLEKINYYLVQLKQKAIEYQSFKVIIEYFYHYSCGYLGQIYSCNLVEKNSKFKNEKDQQFFDELIKFEQKQLGKKQIELQNQEDYNEDGRGKGKYLQILSKEGNLKLQQYIRPYIFKIFLSTLNLFIFNDNNYDRQNFEKLLQQSGEEIFQIILQAQGKKDLEFKTVKQIIDSEYHSLNCDSDRNSSQGNPVCISKEDSDDNREQKSQIPDKNILYITIGYTEITFGSSDYKGLEVVTINETEVIDNQTVQKLEYEVRKIISEKIRNELQMEQVQIIHKEESSLGDMQKDLFQFYQQLQDKGLLQINEKHEHKQKQKEEIQELIDKINYPNQGQEKINKTQKQQPSVENEKINGEEKEDENQKQERIENFELDAMKDNLKFLQDLEQLKSNVNISVPFLFNQLTNIKKEQQYLKQIELEASNKQIQEDNIIFQQYNVNDKDKVLQGELITAQSEDKLYLALGSKKGHFVYILDKLGNIIKECNLELVYKIKEKKQQLNQIFHIEFDKDCENLAIITVLFMGTNNGIQVFFDKNTQQQSRLKELTKAIEYCDWNLEGQVFMIGMQEKRFCYTNYKAEKIWISNKTRDFNTIQYGGKKDGEITYFGTIITSDNQLKFLHFKGNSYKQDLLSSVEFQPKFGTIRMYQILPNSLVLTSLSKGYITAHDVEKKPKLLKSLQVFKGNIDYFCVDKSYSKVAVCSGNVIKIVDLDKFQELQTVYIKGESEANLNKNVKTLYAAWGQDSNIIYHSTNEEFSVIIPKYEQQFMPEKCKNYLLKWLFQQYKNNLEFLLEILEKEEIKQILNNLFQDQYKYFIEDFKQDKGNFYKKIIQQDLLNVLDQSENKLIDVELYENKEYWQNKKNKYPASQIVGSYLIYEQLLHKYYFNTPFYNISNKEQLDFNIYIQTLLSKEIEEKQQKYLSYFSNFQTNNCTEFIEYQQSLRNVFSLDLNNHFIQMMEHLDPYPKFNLEEIVPAFLVIWNKEKIYKKVQDPKKIKKRSKKNQKCYKRQFSSESEAQEFIQKIKNKNQYYQFQLREEECDSYIINYCYIKDQTLIEEFIGGKKGDIVKNTSQFQIQKQNEHYKYYEQLSKTFKCQNISKNQALSELNIDPEAIEQWVNEGIFITNSLLLTEKELTQEKLRKHLQFIDNFPTICNSNYSVSLHQLFLSFTLQDLDMDFLKANLELIYKQKPQALSKGSFWSSFPAASLEVSQQILQYQYNLCIEDGQQFLGQVFEFPKTATYFESFITIGQMPEASSNLIFVVDYLIEKIINQIYKIQDKSNQVMVDILVIEQFIELIVNYPLITPTILKYKLKQGFKNKYFDIPAGTSFFKFLIIITPLCYNINKLLFNAFYMVPYYYEKIENKKKFQRQFKIDEQNNSEIEDIGEDLDDINSDEEEEKFLSSKDILRNKIFSQLVYLVEEILEKKKTQEWTKKDIVFLKGYFNYLQPNLFDSIVHYKRIIRIYEKILEIYYHEPNKSKSNLLKKIDFLFPSNSFLKAIFDILLELKRSIFKSIPDTAGLGHQFLYYYYQKNLIQWTDELNEERKQKGLEQMIKEQREKDEKEIIEFSDEHKEIKNFRNEQLDFEMSKKAQKIKQQIINNNNNIFDKGQGYQGWKKGILFQIGMNNLCKKEELNVLFQTDMQENQELYNQVLDDFDFEFKEWEIEKNIDIFPEEYQKSLLRSKSDKLNKEGEMFKLPIQFKYLIDYQYKKYEKKLQIYQEKEKRAKNNFLMDQDLNDQFQQNILEEQKQYEVNNNHYSFSSSNYELSDSEESYNSLSKQISEQNSDFNQSENNLTVGKQSQYMKQRSFIMDTHFLEDQQSLSSQQIDQFQDEQILQKNNQIQQDLSKVLLMDRKLSKSEQIKVELIKFQEQKLLKNFVYLDENKCNINNWQQSGLDINQVEKNYCFNLLYSPHLTKEDFNYLIRKLDSNFLKQIDPSQIQPKELQQDQFSVPSDLSEDLSEIKNSPQVSDLEEEDYEPVLKLKDAVYESKSDYEKVYNREFFEQYPLFSDESIQALVLMACSNNLNYDVQRQLCMHPLNNYRIYDATGFLLSLRKEDYKILSENNEKDFGQFYDKEKTDKQHYIPQMTNLFFNKDNLFEKQKRKFGFPYIFRSIFTKTKNIRLLDEDFIMDREEKQENWRTLPILENARKILEQKENQNLNKKGSQKENLLNQQNNSQKINWQSFITIAQINLIEIYQSIECTPFFKDCAQLIKVSPEDNRNQQPQQTQYQQFMNQQQQFSGQKQQQQQFQQHQQLQQQQYLQQQQQQQFNLVEHFWKNIDCFQQEERKKKVQEKIYFPEVNYFKLFQNYPVIFQNFCQGSLVSIKSDIQKIIQQTIEFKPSLFRVAVKGFFSEVSETGNQVICDLIDKCVEYQEHFYKKYKSIQKEKNLEKQIDMKSYNDISSRYLVLFQSKELEYNLQNILKYSQNFWQLFTDVILKIVYKQCKINKKHKLVQQKFKRKEKERQENESLYQQLNGQLMNMAQSHAQPQNVQNSNNIKKLQKQIAKVEAKKAQNARDIQKLLNRFYKEKNQTKQKCQEIVRESVSNLQFLNLFFRNLVEAEYMLVDFLGPNLNIDPLADGIKSLITTGWSVNLQEDDYENLEEDEDEDIFQDNAYSFPKILSKDISNTGVQGLMSNQPINTNGLPISMVKKTFSNTKDIIITLPSTFAMLFGRIYPIVQNLRELPPQIESSIFKIAIQKASQHVQFNKKLRYLKSEADKKAHQLDANVQDKKHYNIIDRAMPWTSSVQNIFFKYTIPEIIVHDVRVKFDGEPGEDWGGLRNEWLAMLNNEVFNPNYGLFAMTSNKASIYPSPYAYLIPDYLTHFRMLGRLVGKSLISNWQLYVSFSKAFLKLILGKSLYISDLEDIDPEFSKNLEFILNTEIGDDLGLNFTTSFSQFGIQKFIQLEEDGSDKFVNDENKKEYVKARCKAFLTDSIHKQTIAFRQGLNDIIPQKALSCLNENELGLHLSGMPSLDIKELQKYCQLKGGFQKDDSTIRYFFEILESFDDVMKANLLFFFTGAFKVPIDGFKNNPLRLAKINIKDRLPVAHTCFNQIDLPDYDNKEILRERLMTAIFEGHSGFHIE</sequence>
<accession>A0A0V0R7X6</accession>
<keyword evidence="13" id="KW-1185">Reference proteome</keyword>
<dbReference type="SUPFAM" id="SSF50978">
    <property type="entry name" value="WD40 repeat-like"/>
    <property type="match status" value="1"/>
</dbReference>
<feature type="region of interest" description="Disordered" evidence="10">
    <location>
        <begin position="907"/>
        <end position="934"/>
    </location>
</feature>
<evidence type="ECO:0000256" key="2">
    <source>
        <dbReference type="ARBA" id="ARBA00004906"/>
    </source>
</evidence>
<evidence type="ECO:0000256" key="5">
    <source>
        <dbReference type="ARBA" id="ARBA00022679"/>
    </source>
</evidence>
<protein>
    <recommendedName>
        <fullName evidence="3">HECT-type E3 ubiquitin transferase</fullName>
        <ecNumber evidence="3">2.3.2.26</ecNumber>
    </recommendedName>
</protein>
<evidence type="ECO:0000256" key="3">
    <source>
        <dbReference type="ARBA" id="ARBA00012485"/>
    </source>
</evidence>
<dbReference type="GO" id="GO:0061630">
    <property type="term" value="F:ubiquitin protein ligase activity"/>
    <property type="evidence" value="ECO:0007669"/>
    <property type="project" value="UniProtKB-EC"/>
</dbReference>
<feature type="domain" description="HECT" evidence="11">
    <location>
        <begin position="3480"/>
        <end position="3807"/>
    </location>
</feature>
<dbReference type="EMBL" id="LDAU01000028">
    <property type="protein sequence ID" value="KRX10426.1"/>
    <property type="molecule type" value="Genomic_DNA"/>
</dbReference>
<evidence type="ECO:0000256" key="6">
    <source>
        <dbReference type="ARBA" id="ARBA00022737"/>
    </source>
</evidence>
<dbReference type="PANTHER" id="PTHR11254">
    <property type="entry name" value="HECT DOMAIN UBIQUITIN-PROTEIN LIGASE"/>
    <property type="match status" value="1"/>
</dbReference>
<keyword evidence="4" id="KW-0853">WD repeat</keyword>
<dbReference type="InterPro" id="IPR050409">
    <property type="entry name" value="E3_ubiq-protein_ligase"/>
</dbReference>
<dbReference type="EC" id="2.3.2.26" evidence="3"/>
<keyword evidence="7 8" id="KW-0833">Ubl conjugation pathway</keyword>
<evidence type="ECO:0000259" key="11">
    <source>
        <dbReference type="PROSITE" id="PS50237"/>
    </source>
</evidence>
<dbReference type="Proteomes" id="UP000054937">
    <property type="component" value="Unassembled WGS sequence"/>
</dbReference>
<keyword evidence="9" id="KW-0175">Coiled coil</keyword>
<evidence type="ECO:0000256" key="8">
    <source>
        <dbReference type="PROSITE-ProRule" id="PRU00104"/>
    </source>
</evidence>
<dbReference type="SUPFAM" id="SSF56204">
    <property type="entry name" value="Hect, E3 ligase catalytic domain"/>
    <property type="match status" value="1"/>
</dbReference>
<keyword evidence="5" id="KW-0808">Transferase</keyword>
<evidence type="ECO:0000313" key="13">
    <source>
        <dbReference type="Proteomes" id="UP000054937"/>
    </source>
</evidence>
<name>A0A0V0R7X6_PSEPJ</name>